<dbReference type="KEGG" id="bnn:FOA43_002673"/>
<dbReference type="PANTHER" id="PTHR43991">
    <property type="entry name" value="WD REPEAT PROTEIN (AFU_ORTHOLOGUE AFUA_8G05640)-RELATED"/>
    <property type="match status" value="1"/>
</dbReference>
<evidence type="ECO:0000313" key="2">
    <source>
        <dbReference type="EMBL" id="QPG75321.1"/>
    </source>
</evidence>
<accession>A0A875S0M9</accession>
<dbReference type="EMBL" id="CP064814">
    <property type="protein sequence ID" value="QPG75321.1"/>
    <property type="molecule type" value="Genomic_DNA"/>
</dbReference>
<dbReference type="InterPro" id="IPR036322">
    <property type="entry name" value="WD40_repeat_dom_sf"/>
</dbReference>
<organism evidence="2 3">
    <name type="scientific">Eeniella nana</name>
    <name type="common">Yeast</name>
    <name type="synonym">Brettanomyces nanus</name>
    <dbReference type="NCBI Taxonomy" id="13502"/>
    <lineage>
        <taxon>Eukaryota</taxon>
        <taxon>Fungi</taxon>
        <taxon>Dikarya</taxon>
        <taxon>Ascomycota</taxon>
        <taxon>Saccharomycotina</taxon>
        <taxon>Pichiomycetes</taxon>
        <taxon>Pichiales</taxon>
        <taxon>Pichiaceae</taxon>
        <taxon>Brettanomyces</taxon>
    </lineage>
</organism>
<name>A0A875S0M9_EENNA</name>
<dbReference type="SUPFAM" id="SSF50978">
    <property type="entry name" value="WD40 repeat-like"/>
    <property type="match status" value="1"/>
</dbReference>
<dbReference type="PANTHER" id="PTHR43991:SF9">
    <property type="entry name" value="DUF2415 DOMAIN-CONTAINING PROTEIN"/>
    <property type="match status" value="1"/>
</dbReference>
<dbReference type="OrthoDB" id="418169at2759"/>
<dbReference type="GeneID" id="62196074"/>
<sequence>MTIESLSDPTDIQIHSSRAYRSNFLMPKSSYFNVNITINHWQLKDLVCRSSSSNSIYFPSGTKVSRLDFDPQSPVSLSKKQDHLKHARLTAKQSEAISNPSSNVFIDASSHVDPLVANFESSPRCLKEAGGVVVVGGVVNTSRTPVHSSGGAGNATSNNTTYRAPGKWKGLFGIHVNETGYSENGHIGTLINNSVTINKISNTCYRSLVCNNDQNLYIVDVLNRGDGLAPEFSVNMGVALNHASLSPDLKTIVTLGDSSRIFVLHPEENLRDITNREVISTQSDCGFSTSWNDSGYQFSACFQEGVNFIYDIRHMARPMHEIYSTRRQSQNGAFRVCKYSSGTDDLLFISEHQGRVHVVDTRDFMTHQVVLLPKMLYDYEEGYYNQPIVKDYQDVCDIQNELGYLSSSRRFIADVDVDRLHNSKFFKYTSDSCPKRYPATSSAAAAAAAAAAKNDLKQSTYDPLMHSTYLRGTGTGTLATTVSRNSRGGSSESSDKLKSPLTDPFYYLDSELEICGLEVLGNSQYGDGRRSLVIGTEDGLVHWNIDSWKRRCFPSYELA</sequence>
<evidence type="ECO:0000259" key="1">
    <source>
        <dbReference type="Pfam" id="PF10313"/>
    </source>
</evidence>
<evidence type="ECO:0000313" key="3">
    <source>
        <dbReference type="Proteomes" id="UP000662931"/>
    </source>
</evidence>
<feature type="domain" description="DUF2415" evidence="1">
    <location>
        <begin position="332"/>
        <end position="370"/>
    </location>
</feature>
<gene>
    <name evidence="2" type="ORF">FOA43_002673</name>
</gene>
<dbReference type="Proteomes" id="UP000662931">
    <property type="component" value="Chromosome 3"/>
</dbReference>
<proteinExistence type="predicted"/>
<reference evidence="2" key="1">
    <citation type="submission" date="2020-10" db="EMBL/GenBank/DDBJ databases">
        <authorList>
            <person name="Roach M.J.R."/>
        </authorList>
    </citation>
    <scope>NUCLEOTIDE SEQUENCE</scope>
    <source>
        <strain evidence="2">CBS 1945</strain>
    </source>
</reference>
<dbReference type="RefSeq" id="XP_038778886.1">
    <property type="nucleotide sequence ID" value="XM_038922958.1"/>
</dbReference>
<dbReference type="Pfam" id="PF10313">
    <property type="entry name" value="DUF2415"/>
    <property type="match status" value="1"/>
</dbReference>
<keyword evidence="3" id="KW-1185">Reference proteome</keyword>
<dbReference type="InterPro" id="IPR019417">
    <property type="entry name" value="DUF2415"/>
</dbReference>
<dbReference type="AlphaFoldDB" id="A0A875S0M9"/>
<protein>
    <recommendedName>
        <fullName evidence="1">DUF2415 domain-containing protein</fullName>
    </recommendedName>
</protein>